<proteinExistence type="predicted"/>
<dbReference type="EMBL" id="CP011311">
    <property type="protein sequence ID" value="AKE40178.1"/>
    <property type="molecule type" value="Genomic_DNA"/>
</dbReference>
<protein>
    <submittedName>
        <fullName evidence="1">Uncharacterized protein</fullName>
    </submittedName>
</protein>
<dbReference type="Proteomes" id="UP000033566">
    <property type="component" value="Chromosome"/>
</dbReference>
<gene>
    <name evidence="1" type="ORF">UL81_11245</name>
</gene>
<name>A0A0F6R016_9CORY</name>
<keyword evidence="2" id="KW-1185">Reference proteome</keyword>
<accession>A0A0F6R016</accession>
<reference evidence="1 2" key="1">
    <citation type="journal article" date="2015" name="Genome Announc.">
        <title>Complete Genome Sequence of Corynebacterium camporealensis DSM 44610, Isolated from the Milk of a Manchega Sheep with Subclinical Mastitis.</title>
        <authorList>
            <person name="Ruckert C."/>
            <person name="Albersmeier A."/>
            <person name="Winkler A."/>
            <person name="Tauch A."/>
        </authorList>
    </citation>
    <scope>NUCLEOTIDE SEQUENCE [LARGE SCALE GENOMIC DNA]</scope>
    <source>
        <strain evidence="1 2">DSM 44610</strain>
    </source>
</reference>
<dbReference type="AlphaFoldDB" id="A0A0F6R016"/>
<dbReference type="PATRIC" id="fig|161896.4.peg.2193"/>
<sequence>MIITIIGIVSIFVGFLCVMGAFYSFHRGEDRRLPIALGLLGLVFLTVVPVICAVFFAATSNG</sequence>
<dbReference type="HOGENOM" id="CLU_206426_0_0_11"/>
<dbReference type="STRING" id="161896.UL81_11245"/>
<evidence type="ECO:0000313" key="2">
    <source>
        <dbReference type="Proteomes" id="UP000033566"/>
    </source>
</evidence>
<dbReference type="RefSeq" id="WP_035106179.1">
    <property type="nucleotide sequence ID" value="NZ_CP011311.1"/>
</dbReference>
<organism evidence="1 2">
    <name type="scientific">Corynebacterium camporealensis</name>
    <dbReference type="NCBI Taxonomy" id="161896"/>
    <lineage>
        <taxon>Bacteria</taxon>
        <taxon>Bacillati</taxon>
        <taxon>Actinomycetota</taxon>
        <taxon>Actinomycetes</taxon>
        <taxon>Mycobacteriales</taxon>
        <taxon>Corynebacteriaceae</taxon>
        <taxon>Corynebacterium</taxon>
    </lineage>
</organism>
<evidence type="ECO:0000313" key="1">
    <source>
        <dbReference type="EMBL" id="AKE40178.1"/>
    </source>
</evidence>
<dbReference type="KEGG" id="ccj:UL81_11245"/>